<keyword evidence="3" id="KW-1185">Reference proteome</keyword>
<evidence type="ECO:0000259" key="1">
    <source>
        <dbReference type="Pfam" id="PF12697"/>
    </source>
</evidence>
<gene>
    <name evidence="2" type="ORF">GCM10010269_50360</name>
</gene>
<dbReference type="AlphaFoldDB" id="A0A918G0J2"/>
<reference evidence="2" key="1">
    <citation type="journal article" date="2014" name="Int. J. Syst. Evol. Microbiol.">
        <title>Complete genome sequence of Corynebacterium casei LMG S-19264T (=DSM 44701T), isolated from a smear-ripened cheese.</title>
        <authorList>
            <consortium name="US DOE Joint Genome Institute (JGI-PGF)"/>
            <person name="Walter F."/>
            <person name="Albersmeier A."/>
            <person name="Kalinowski J."/>
            <person name="Ruckert C."/>
        </authorList>
    </citation>
    <scope>NUCLEOTIDE SEQUENCE</scope>
    <source>
        <strain evidence="2">JCM 4386</strain>
    </source>
</reference>
<proteinExistence type="predicted"/>
<reference evidence="2" key="2">
    <citation type="submission" date="2020-09" db="EMBL/GenBank/DDBJ databases">
        <authorList>
            <person name="Sun Q."/>
            <person name="Ohkuma M."/>
        </authorList>
    </citation>
    <scope>NUCLEOTIDE SEQUENCE</scope>
    <source>
        <strain evidence="2">JCM 4386</strain>
    </source>
</reference>
<feature type="domain" description="AB hydrolase-1" evidence="1">
    <location>
        <begin position="33"/>
        <end position="265"/>
    </location>
</feature>
<dbReference type="EMBL" id="BMTL01000022">
    <property type="protein sequence ID" value="GGS05395.1"/>
    <property type="molecule type" value="Genomic_DNA"/>
</dbReference>
<dbReference type="Pfam" id="PF12697">
    <property type="entry name" value="Abhydrolase_6"/>
    <property type="match status" value="1"/>
</dbReference>
<keyword evidence="2" id="KW-0378">Hydrolase</keyword>
<organism evidence="2 3">
    <name type="scientific">Streptomyces humidus</name>
    <dbReference type="NCBI Taxonomy" id="52259"/>
    <lineage>
        <taxon>Bacteria</taxon>
        <taxon>Bacillati</taxon>
        <taxon>Actinomycetota</taxon>
        <taxon>Actinomycetes</taxon>
        <taxon>Kitasatosporales</taxon>
        <taxon>Streptomycetaceae</taxon>
        <taxon>Streptomyces</taxon>
    </lineage>
</organism>
<dbReference type="InterPro" id="IPR029058">
    <property type="entry name" value="AB_hydrolase_fold"/>
</dbReference>
<dbReference type="InterPro" id="IPR000073">
    <property type="entry name" value="AB_hydrolase_1"/>
</dbReference>
<dbReference type="Proteomes" id="UP000606194">
    <property type="component" value="Unassembled WGS sequence"/>
</dbReference>
<name>A0A918G0J2_9ACTN</name>
<dbReference type="GO" id="GO:0016787">
    <property type="term" value="F:hydrolase activity"/>
    <property type="evidence" value="ECO:0007669"/>
    <property type="project" value="UniProtKB-KW"/>
</dbReference>
<dbReference type="InterPro" id="IPR050266">
    <property type="entry name" value="AB_hydrolase_sf"/>
</dbReference>
<dbReference type="Gene3D" id="3.40.50.1820">
    <property type="entry name" value="alpha/beta hydrolase"/>
    <property type="match status" value="1"/>
</dbReference>
<accession>A0A918G0J2</accession>
<comment type="caution">
    <text evidence="2">The sequence shown here is derived from an EMBL/GenBank/DDBJ whole genome shotgun (WGS) entry which is preliminary data.</text>
</comment>
<dbReference type="GO" id="GO:0016020">
    <property type="term" value="C:membrane"/>
    <property type="evidence" value="ECO:0007669"/>
    <property type="project" value="TreeGrafter"/>
</dbReference>
<dbReference type="SUPFAM" id="SSF53474">
    <property type="entry name" value="alpha/beta-Hydrolases"/>
    <property type="match status" value="1"/>
</dbReference>
<sequence>MDGSQTAPARRVELRSADGTRLVATDRGKGTAILIVHGGASTAATWEFVADRLAERHRVLCLERRGYGVSDEGVSPHSIAAETEDVRALAATAGEPVLLVGHSSGAVVALETALAAPRTCAGLLLYEPPVAVDRPLGGEALRLARAQLDQGRPEQAMATHLRRIVGMSRRSVLLMRALPPMRVMLGNQAEAQIRDDEAIEALGVGLDRYASLDVPVLLLGGERSPAHLRARLDALARVLPRVHRMTIMPGQGHMANFRAPGDVARVVADFAEDVLG</sequence>
<protein>
    <submittedName>
        <fullName evidence="2">Hydrolase</fullName>
    </submittedName>
</protein>
<dbReference type="PANTHER" id="PTHR43798:SF33">
    <property type="entry name" value="HYDROLASE, PUTATIVE (AFU_ORTHOLOGUE AFUA_2G14860)-RELATED"/>
    <property type="match status" value="1"/>
</dbReference>
<evidence type="ECO:0000313" key="3">
    <source>
        <dbReference type="Proteomes" id="UP000606194"/>
    </source>
</evidence>
<evidence type="ECO:0000313" key="2">
    <source>
        <dbReference type="EMBL" id="GGS05395.1"/>
    </source>
</evidence>
<dbReference type="PANTHER" id="PTHR43798">
    <property type="entry name" value="MONOACYLGLYCEROL LIPASE"/>
    <property type="match status" value="1"/>
</dbReference>